<keyword evidence="6" id="KW-1185">Reference proteome</keyword>
<comment type="subcellular location">
    <subcellularLocation>
        <location evidence="1">Cytoplasm</location>
    </subcellularLocation>
</comment>
<gene>
    <name evidence="5" type="ORF">MED297_15979</name>
</gene>
<dbReference type="AlphaFoldDB" id="A4BDR4"/>
<evidence type="ECO:0000256" key="3">
    <source>
        <dbReference type="ARBA" id="ARBA00022490"/>
    </source>
</evidence>
<dbReference type="RefSeq" id="WP_008043395.1">
    <property type="nucleotide sequence ID" value="NZ_CH724150.1"/>
</dbReference>
<dbReference type="GO" id="GO:1990228">
    <property type="term" value="C:sulfurtransferase complex"/>
    <property type="evidence" value="ECO:0007669"/>
    <property type="project" value="TreeGrafter"/>
</dbReference>
<protein>
    <submittedName>
        <fullName evidence="5">Uncharacterized protein</fullName>
    </submittedName>
</protein>
<dbReference type="EMBL" id="AAOE01000008">
    <property type="protein sequence ID" value="EAR09673.1"/>
    <property type="molecule type" value="Genomic_DNA"/>
</dbReference>
<dbReference type="SUPFAM" id="SSF75169">
    <property type="entry name" value="DsrEFH-like"/>
    <property type="match status" value="1"/>
</dbReference>
<dbReference type="NCBIfam" id="NF001237">
    <property type="entry name" value="PRK00207.1"/>
    <property type="match status" value="1"/>
</dbReference>
<comment type="similarity">
    <text evidence="2">Belongs to the DsrE/TusD family.</text>
</comment>
<dbReference type="Proteomes" id="UP000005953">
    <property type="component" value="Unassembled WGS sequence"/>
</dbReference>
<comment type="caution">
    <text evidence="5">The sequence shown here is derived from an EMBL/GenBank/DDBJ whole genome shotgun (WGS) entry which is preliminary data.</text>
</comment>
<reference evidence="5 6" key="1">
    <citation type="submission" date="2006-02" db="EMBL/GenBank/DDBJ databases">
        <authorList>
            <person name="Pinhassi J."/>
            <person name="Pedros-Alio C."/>
            <person name="Ferriera S."/>
            <person name="Johnson J."/>
            <person name="Kravitz S."/>
            <person name="Halpern A."/>
            <person name="Remington K."/>
            <person name="Beeson K."/>
            <person name="Tran B."/>
            <person name="Rogers Y.-H."/>
            <person name="Friedman R."/>
            <person name="Venter J.C."/>
        </authorList>
    </citation>
    <scope>NUCLEOTIDE SEQUENCE [LARGE SCALE GENOMIC DNA]</scope>
    <source>
        <strain evidence="5 6">MED297</strain>
    </source>
</reference>
<dbReference type="GO" id="GO:0016783">
    <property type="term" value="F:sulfurtransferase activity"/>
    <property type="evidence" value="ECO:0007669"/>
    <property type="project" value="InterPro"/>
</dbReference>
<dbReference type="STRING" id="314283.MED297_15979"/>
<dbReference type="Gene3D" id="3.40.1260.10">
    <property type="entry name" value="DsrEFH-like"/>
    <property type="match status" value="1"/>
</dbReference>
<evidence type="ECO:0000256" key="2">
    <source>
        <dbReference type="ARBA" id="ARBA00007067"/>
    </source>
</evidence>
<dbReference type="NCBIfam" id="TIGR03012">
    <property type="entry name" value="sulf_tusD_dsrE"/>
    <property type="match status" value="1"/>
</dbReference>
<proteinExistence type="inferred from homology"/>
<keyword evidence="3" id="KW-0963">Cytoplasm</keyword>
<dbReference type="OrthoDB" id="9787483at2"/>
<dbReference type="GO" id="GO:0097163">
    <property type="term" value="F:sulfur carrier activity"/>
    <property type="evidence" value="ECO:0007669"/>
    <property type="project" value="TreeGrafter"/>
</dbReference>
<sequence length="128" mass="14146">MKFQINVYGAPWTGNSARSAQQFIQHSLDSGHDIARVFFFFDGVYHGLNTQSPASDEFDLLSQWQALSDRGVELLLCIAASANRGLLDDAEAKRYDKSAITVARGFSLTGLGQWASGFHDADRLITFK</sequence>
<dbReference type="HOGENOM" id="CLU_132095_0_0_6"/>
<evidence type="ECO:0000313" key="5">
    <source>
        <dbReference type="EMBL" id="EAR09673.1"/>
    </source>
</evidence>
<dbReference type="InterPro" id="IPR027396">
    <property type="entry name" value="DsrEFH-like"/>
</dbReference>
<dbReference type="GO" id="GO:0002143">
    <property type="term" value="P:tRNA wobble position uridine thiolation"/>
    <property type="evidence" value="ECO:0007669"/>
    <property type="project" value="TreeGrafter"/>
</dbReference>
<dbReference type="PANTHER" id="PTHR34874">
    <property type="entry name" value="PROTEIN YCHN"/>
    <property type="match status" value="1"/>
</dbReference>
<name>A4BDR4_9GAMM</name>
<dbReference type="InterPro" id="IPR017463">
    <property type="entry name" value="Sulphur_relay_TusD/DsrE"/>
</dbReference>
<dbReference type="InterPro" id="IPR003787">
    <property type="entry name" value="Sulphur_relay_DsrE/F-like"/>
</dbReference>
<keyword evidence="4" id="KW-0808">Transferase</keyword>
<evidence type="ECO:0000256" key="1">
    <source>
        <dbReference type="ARBA" id="ARBA00004496"/>
    </source>
</evidence>
<dbReference type="Pfam" id="PF02635">
    <property type="entry name" value="DsrE"/>
    <property type="match status" value="1"/>
</dbReference>
<organism evidence="5 6">
    <name type="scientific">Reinekea blandensis MED297</name>
    <dbReference type="NCBI Taxonomy" id="314283"/>
    <lineage>
        <taxon>Bacteria</taxon>
        <taxon>Pseudomonadati</taxon>
        <taxon>Pseudomonadota</taxon>
        <taxon>Gammaproteobacteria</taxon>
        <taxon>Oceanospirillales</taxon>
        <taxon>Saccharospirillaceae</taxon>
        <taxon>Reinekea</taxon>
    </lineage>
</organism>
<evidence type="ECO:0000313" key="6">
    <source>
        <dbReference type="Proteomes" id="UP000005953"/>
    </source>
</evidence>
<accession>A4BDR4</accession>
<dbReference type="PANTHER" id="PTHR34874:SF3">
    <property type="entry name" value="SULFURTRANSFERASE TUSD"/>
    <property type="match status" value="1"/>
</dbReference>
<evidence type="ECO:0000256" key="4">
    <source>
        <dbReference type="ARBA" id="ARBA00022679"/>
    </source>
</evidence>